<evidence type="ECO:0000313" key="2">
    <source>
        <dbReference type="EMBL" id="ANV80128.1"/>
    </source>
</evidence>
<accession>A0A1B1TCW2</accession>
<organism evidence="2">
    <name type="scientific">uncultured Poseidoniia archaeon</name>
    <dbReference type="NCBI Taxonomy" id="1697135"/>
    <lineage>
        <taxon>Archaea</taxon>
        <taxon>Methanobacteriati</taxon>
        <taxon>Thermoplasmatota</taxon>
        <taxon>Candidatus Poseidoniia</taxon>
        <taxon>environmental samples</taxon>
    </lineage>
</organism>
<feature type="region of interest" description="Disordered" evidence="1">
    <location>
        <begin position="1"/>
        <end position="71"/>
    </location>
</feature>
<reference evidence="2" key="2">
    <citation type="journal article" date="2015" name="ISME J.">
        <title>A new class of marine Euryarchaeota group II from the Mediterranean deep chlorophyll maximum.</title>
        <authorList>
            <person name="Martin-Cuadrado A.B."/>
            <person name="Garcia-Heredia I."/>
            <person name="Molto A.G."/>
            <person name="Lopez-Ubeda R."/>
            <person name="Kimes N."/>
            <person name="Lopez-Garcia P."/>
            <person name="Moreira D."/>
            <person name="Rodriguez-Valera F."/>
        </authorList>
    </citation>
    <scope>NUCLEOTIDE SEQUENCE</scope>
</reference>
<dbReference type="EMBL" id="KP211874">
    <property type="protein sequence ID" value="ANV80128.1"/>
    <property type="molecule type" value="Genomic_DNA"/>
</dbReference>
<sequence>MGFRKGKKKSSEQLPNPTLPPAPLPPLPGMPMPMPGAAPLPDLPVPEALPTPSIESLPDPLPVPEAEPQTDEEYNQLWAKKSDKPLPQIYGHIDRISSGEVGSLLDRYADRFGHSLDRDIIVLRKKEHDEKVAQIRDAPVVELVEEEVVEQSLSDKLSEIENQIRTLKPDYQNAKASGDSEALNELRPQLEQLMNERKSIKSQISSATPKAKAVAKPVAKAVAKAVVAEEATDGEDIFVNFVAIVDELLGSHLPEEVVSAFVESDDFSVYQVVGGDPSGADDELRGRFFAIVDGQLANMSEESIDAFVASSDFEIYRTVGEMY</sequence>
<feature type="compositionally biased region" description="Pro residues" evidence="1">
    <location>
        <begin position="17"/>
        <end position="49"/>
    </location>
</feature>
<dbReference type="AlphaFoldDB" id="A0A1B1TCW2"/>
<reference evidence="2" key="1">
    <citation type="submission" date="2014-11" db="EMBL/GenBank/DDBJ databases">
        <authorList>
            <person name="Zhu J."/>
            <person name="Qi W."/>
            <person name="Song R."/>
        </authorList>
    </citation>
    <scope>NUCLEOTIDE SEQUENCE</scope>
</reference>
<protein>
    <submittedName>
        <fullName evidence="2">Uncharacterized protein</fullName>
    </submittedName>
</protein>
<proteinExistence type="predicted"/>
<evidence type="ECO:0000256" key="1">
    <source>
        <dbReference type="SAM" id="MobiDB-lite"/>
    </source>
</evidence>
<name>A0A1B1TCW2_9ARCH</name>